<reference evidence="2" key="2">
    <citation type="submission" date="2020-09" db="EMBL/GenBank/DDBJ databases">
        <authorList>
            <person name="Sun Q."/>
            <person name="Zhou Y."/>
        </authorList>
    </citation>
    <scope>NUCLEOTIDE SEQUENCE</scope>
    <source>
        <strain evidence="2">CGMCC 4.7312</strain>
    </source>
</reference>
<proteinExistence type="predicted"/>
<dbReference type="InterPro" id="IPR027805">
    <property type="entry name" value="Transposase_HTH_dom"/>
</dbReference>
<accession>A0A917U783</accession>
<gene>
    <name evidence="2" type="ORF">GCM10011608_55610</name>
</gene>
<dbReference type="Proteomes" id="UP000608890">
    <property type="component" value="Unassembled WGS sequence"/>
</dbReference>
<name>A0A917U783_9ACTN</name>
<comment type="caution">
    <text evidence="2">The sequence shown here is derived from an EMBL/GenBank/DDBJ whole genome shotgun (WGS) entry which is preliminary data.</text>
</comment>
<keyword evidence="3" id="KW-1185">Reference proteome</keyword>
<dbReference type="EMBL" id="BMNB01000039">
    <property type="protein sequence ID" value="GGM63241.1"/>
    <property type="molecule type" value="Genomic_DNA"/>
</dbReference>
<reference evidence="2" key="1">
    <citation type="journal article" date="2014" name="Int. J. Syst. Evol. Microbiol.">
        <title>Complete genome sequence of Corynebacterium casei LMG S-19264T (=DSM 44701T), isolated from a smear-ripened cheese.</title>
        <authorList>
            <consortium name="US DOE Joint Genome Institute (JGI-PGF)"/>
            <person name="Walter F."/>
            <person name="Albersmeier A."/>
            <person name="Kalinowski J."/>
            <person name="Ruckert C."/>
        </authorList>
    </citation>
    <scope>NUCLEOTIDE SEQUENCE</scope>
    <source>
        <strain evidence="2">CGMCC 4.7312</strain>
    </source>
</reference>
<dbReference type="AlphaFoldDB" id="A0A917U783"/>
<feature type="domain" description="Transposase Helix-turn-helix" evidence="1">
    <location>
        <begin position="53"/>
        <end position="98"/>
    </location>
</feature>
<sequence length="119" mass="13166">MVDHVGVQVISVARPEWIFPFTGLQPAQFRRLVRLVAERGGDTIADGRPGRQWSLDLADRVLLVAAYWRTNLTTRQIGPLFGVSHSAAHRVIDTLGPLSWPWRRRAGVGSTRSPSSTAP</sequence>
<dbReference type="Pfam" id="PF13613">
    <property type="entry name" value="HTH_Tnp_4"/>
    <property type="match status" value="1"/>
</dbReference>
<evidence type="ECO:0000313" key="3">
    <source>
        <dbReference type="Proteomes" id="UP000608890"/>
    </source>
</evidence>
<evidence type="ECO:0000259" key="1">
    <source>
        <dbReference type="Pfam" id="PF13613"/>
    </source>
</evidence>
<organism evidence="2 3">
    <name type="scientific">Micromonospora sonchi</name>
    <dbReference type="NCBI Taxonomy" id="1763543"/>
    <lineage>
        <taxon>Bacteria</taxon>
        <taxon>Bacillati</taxon>
        <taxon>Actinomycetota</taxon>
        <taxon>Actinomycetes</taxon>
        <taxon>Micromonosporales</taxon>
        <taxon>Micromonosporaceae</taxon>
        <taxon>Micromonospora</taxon>
    </lineage>
</organism>
<protein>
    <recommendedName>
        <fullName evidence="1">Transposase Helix-turn-helix domain-containing protein</fullName>
    </recommendedName>
</protein>
<evidence type="ECO:0000313" key="2">
    <source>
        <dbReference type="EMBL" id="GGM63241.1"/>
    </source>
</evidence>